<evidence type="ECO:0000313" key="2">
    <source>
        <dbReference type="EMBL" id="MBU2786788.1"/>
    </source>
</evidence>
<feature type="transmembrane region" description="Helical" evidence="1">
    <location>
        <begin position="319"/>
        <end position="336"/>
    </location>
</feature>
<gene>
    <name evidence="2" type="ORF">HFQ13_00920</name>
</gene>
<dbReference type="PANTHER" id="PTHR43646:SF3">
    <property type="entry name" value="SLR1566 PROTEIN"/>
    <property type="match status" value="1"/>
</dbReference>
<feature type="transmembrane region" description="Helical" evidence="1">
    <location>
        <begin position="292"/>
        <end position="312"/>
    </location>
</feature>
<feature type="transmembrane region" description="Helical" evidence="1">
    <location>
        <begin position="6"/>
        <end position="27"/>
    </location>
</feature>
<accession>A0AAE2YN50</accession>
<dbReference type="InterPro" id="IPR017832">
    <property type="entry name" value="Glyco_trans_2_hopen-assoc_HpnB"/>
</dbReference>
<reference evidence="2" key="1">
    <citation type="journal article" date="2021" name="ISME J.">
        <title>Genomic evolution of the class Acidithiobacillia: deep-branching Proteobacteria living in extreme acidic conditions.</title>
        <authorList>
            <person name="Moya-Beltran A."/>
            <person name="Beard S."/>
            <person name="Rojas-Villalobos C."/>
            <person name="Issotta F."/>
            <person name="Gallardo Y."/>
            <person name="Ulloa R."/>
            <person name="Giaveno A."/>
            <person name="Degli Esposti M."/>
            <person name="Johnson D.B."/>
            <person name="Quatrini R."/>
        </authorList>
    </citation>
    <scope>NUCLEOTIDE SEQUENCE</scope>
    <source>
        <strain evidence="2">VAN18-1</strain>
    </source>
</reference>
<evidence type="ECO:0000313" key="3">
    <source>
        <dbReference type="Proteomes" id="UP001197378"/>
    </source>
</evidence>
<dbReference type="PANTHER" id="PTHR43646">
    <property type="entry name" value="GLYCOSYLTRANSFERASE"/>
    <property type="match status" value="1"/>
</dbReference>
<proteinExistence type="predicted"/>
<keyword evidence="3" id="KW-1185">Reference proteome</keyword>
<dbReference type="NCBIfam" id="TIGR03469">
    <property type="entry name" value="HpnB"/>
    <property type="match status" value="1"/>
</dbReference>
<dbReference type="AlphaFoldDB" id="A0AAE2YN50"/>
<comment type="caution">
    <text evidence="2">The sequence shown here is derived from an EMBL/GenBank/DDBJ whole genome shotgun (WGS) entry which is preliminary data.</text>
</comment>
<dbReference type="EMBL" id="JAAXYO010000016">
    <property type="protein sequence ID" value="MBU2786788.1"/>
    <property type="molecule type" value="Genomic_DNA"/>
</dbReference>
<protein>
    <submittedName>
        <fullName evidence="2">Glycosyltransferase</fullName>
    </submittedName>
</protein>
<dbReference type="RefSeq" id="WP_215872902.1">
    <property type="nucleotide sequence ID" value="NZ_JAAXYO010000016.1"/>
</dbReference>
<dbReference type="Pfam" id="PF13641">
    <property type="entry name" value="Glyco_tranf_2_3"/>
    <property type="match status" value="1"/>
</dbReference>
<dbReference type="Gene3D" id="3.90.550.10">
    <property type="entry name" value="Spore Coat Polysaccharide Biosynthesis Protein SpsA, Chain A"/>
    <property type="match status" value="1"/>
</dbReference>
<dbReference type="SUPFAM" id="SSF53448">
    <property type="entry name" value="Nucleotide-diphospho-sugar transferases"/>
    <property type="match status" value="1"/>
</dbReference>
<keyword evidence="1" id="KW-1133">Transmembrane helix</keyword>
<organism evidence="2 3">
    <name type="scientific">Igneacidithiobacillus copahuensis</name>
    <dbReference type="NCBI Taxonomy" id="2724909"/>
    <lineage>
        <taxon>Bacteria</taxon>
        <taxon>Pseudomonadati</taxon>
        <taxon>Pseudomonadota</taxon>
        <taxon>Acidithiobacillia</taxon>
        <taxon>Acidithiobacillales</taxon>
        <taxon>Acidithiobacillaceae</taxon>
        <taxon>Igneacidithiobacillus</taxon>
    </lineage>
</organism>
<dbReference type="InterPro" id="IPR029044">
    <property type="entry name" value="Nucleotide-diphossugar_trans"/>
</dbReference>
<dbReference type="Proteomes" id="UP001197378">
    <property type="component" value="Unassembled WGS sequence"/>
</dbReference>
<sequence length="390" mass="43131">MADWWQCLMLLGFAIAVFLAWVVLYLARGGFWLADQRLTAAEIAQWPAVTAVVPARNEAAGIAACVRGILGQDYPGELRLIVIDDQSADGTADLAQSAAAELDAASRLTVLRGKDLPAGWAGKVWAMSQGVEAAGAVPYLWFTDGDIVHAPLVLRALVAKAVTEKRVLVSLMVRLSCQTLWERWLIPPFLFFFQKLYPFPWVNDPRRKLAGAAGGCMLVAGAALTASGGLQAMRGALIDDCTLAAQLKAQGPIWLGLADHSASLRRYTRLQEIWGMVTRSAYVQLDFRPSRLLIATLSMLFLYLLPWVLLLVGLAYDQAWVWGLSLASLLLSWRMFWPTLRDYRLSPLWVLTLQPAAWLYTLMTLDSARRHYGGRGGAWKGRVYPAERGR</sequence>
<keyword evidence="1" id="KW-0812">Transmembrane</keyword>
<name>A0AAE2YN50_9PROT</name>
<keyword evidence="1" id="KW-0472">Membrane</keyword>
<evidence type="ECO:0000256" key="1">
    <source>
        <dbReference type="SAM" id="Phobius"/>
    </source>
</evidence>